<dbReference type="SUPFAM" id="SSF46785">
    <property type="entry name" value="Winged helix' DNA-binding domain"/>
    <property type="match status" value="1"/>
</dbReference>
<evidence type="ECO:0000313" key="1">
    <source>
        <dbReference type="EMBL" id="WEK36980.1"/>
    </source>
</evidence>
<gene>
    <name evidence="1" type="ORF">P0Y53_05645</name>
</gene>
<dbReference type="EMBL" id="CP119311">
    <property type="protein sequence ID" value="WEK36980.1"/>
    <property type="molecule type" value="Genomic_DNA"/>
</dbReference>
<dbReference type="InterPro" id="IPR036390">
    <property type="entry name" value="WH_DNA-bd_sf"/>
</dbReference>
<proteinExistence type="predicted"/>
<dbReference type="AlphaFoldDB" id="A0AAJ6BGR9"/>
<organism evidence="1 2">
    <name type="scientific">Candidatus Pseudobacter hemicellulosilyticus</name>
    <dbReference type="NCBI Taxonomy" id="3121375"/>
    <lineage>
        <taxon>Bacteria</taxon>
        <taxon>Pseudomonadati</taxon>
        <taxon>Bacteroidota</taxon>
        <taxon>Chitinophagia</taxon>
        <taxon>Chitinophagales</taxon>
        <taxon>Chitinophagaceae</taxon>
        <taxon>Pseudobacter</taxon>
    </lineage>
</organism>
<sequence length="196" mass="22058">MLFKQVHFNSVPSGAVTLAFRKWKQPAVNKGSLIRTDTGVIEIDSIEPVSIDQITVQDALAAGYAELPVLVQLLEKIPEGIIYRIQGHYHAAAEQPALSDADFEQIRQQLFQLELHSRQDNWTIATLMLIQEYPQLRAAELAEYTGRNQEWLKLQVGKLDKLGLISSQEEQYCLSPLGRLVLGRMLEEATGFLRSA</sequence>
<name>A0AAJ6BGR9_9BACT</name>
<evidence type="ECO:0008006" key="3">
    <source>
        <dbReference type="Google" id="ProtNLM"/>
    </source>
</evidence>
<accession>A0AAJ6BGR9</accession>
<protein>
    <recommendedName>
        <fullName evidence="3">ASCH domain-containing protein</fullName>
    </recommendedName>
</protein>
<evidence type="ECO:0000313" key="2">
    <source>
        <dbReference type="Proteomes" id="UP001220610"/>
    </source>
</evidence>
<dbReference type="Proteomes" id="UP001220610">
    <property type="component" value="Chromosome"/>
</dbReference>
<reference evidence="1" key="1">
    <citation type="submission" date="2023-03" db="EMBL/GenBank/DDBJ databases">
        <title>Andean soil-derived lignocellulolytic bacterial consortium as a source of novel taxa and putative plastic-active enzymes.</title>
        <authorList>
            <person name="Diaz-Garcia L."/>
            <person name="Chuvochina M."/>
            <person name="Feuerriegel G."/>
            <person name="Bunk B."/>
            <person name="Sproer C."/>
            <person name="Streit W.R."/>
            <person name="Rodriguez L.M."/>
            <person name="Overmann J."/>
            <person name="Jimenez D.J."/>
        </authorList>
    </citation>
    <scope>NUCLEOTIDE SEQUENCE</scope>
    <source>
        <strain evidence="1">MAG 7</strain>
    </source>
</reference>